<dbReference type="Pfam" id="PF12704">
    <property type="entry name" value="MacB_PCD"/>
    <property type="match status" value="1"/>
</dbReference>
<organism evidence="10 11">
    <name type="scientific">Pedobacter duraquae</name>
    <dbReference type="NCBI Taxonomy" id="425511"/>
    <lineage>
        <taxon>Bacteria</taxon>
        <taxon>Pseudomonadati</taxon>
        <taxon>Bacteroidota</taxon>
        <taxon>Sphingobacteriia</taxon>
        <taxon>Sphingobacteriales</taxon>
        <taxon>Sphingobacteriaceae</taxon>
        <taxon>Pedobacter</taxon>
    </lineage>
</organism>
<feature type="domain" description="ABC3 transporter permease C-terminal" evidence="8">
    <location>
        <begin position="278"/>
        <end position="400"/>
    </location>
</feature>
<comment type="subcellular location">
    <subcellularLocation>
        <location evidence="1">Cell membrane</location>
        <topology evidence="1">Multi-pass membrane protein</topology>
    </subcellularLocation>
</comment>
<gene>
    <name evidence="10" type="ORF">CLV32_3788</name>
</gene>
<sequence length="409" mass="45774">MNTPFYIAKRYLFAKKSTNAINIISTISMVGVLVGSAALIIILTVFNGFGEMVLKMFNTITPQIVIAPVKGKTFDPGLPYFQQLKKDKRIYSYTEVLMENALLVYNNRQSVSMVKGVSDNYLRNKSLDTITVLGKFILHNKNGSQAVIGSAIQSYLYVNVNDPFVPLQIFSPKKDLGKGSIIPGQDLTMKTIPVAGVFEVQQDFDNLTIVPLDFARKLLDEPKEVSSIEINLNKGLDADDFKAVLEEKLGDQFYVKNRIEQNQILYNILGTEKWAVYIILTFIVIIAIFNIIGSLTMLVLDKLKDIAILRSLGAGKTFIKRIFLLEGMMITMAGCVLGLAVGFLFCLGQQKYGWVKMTQDIRLPNAYPIAFKWTDFLLVFITVCIFSFVASALSARLSVKKINHINQDL</sequence>
<dbReference type="PANTHER" id="PTHR30489:SF0">
    <property type="entry name" value="LIPOPROTEIN-RELEASING SYSTEM TRANSMEMBRANE PROTEIN LOLE"/>
    <property type="match status" value="1"/>
</dbReference>
<evidence type="ECO:0000313" key="10">
    <source>
        <dbReference type="EMBL" id="TDO20030.1"/>
    </source>
</evidence>
<dbReference type="PANTHER" id="PTHR30489">
    <property type="entry name" value="LIPOPROTEIN-RELEASING SYSTEM TRANSMEMBRANE PROTEIN LOLE"/>
    <property type="match status" value="1"/>
</dbReference>
<keyword evidence="3" id="KW-1003">Cell membrane</keyword>
<evidence type="ECO:0000259" key="9">
    <source>
        <dbReference type="Pfam" id="PF12704"/>
    </source>
</evidence>
<reference evidence="10 11" key="1">
    <citation type="submission" date="2019-03" db="EMBL/GenBank/DDBJ databases">
        <title>Genomic Encyclopedia of Archaeal and Bacterial Type Strains, Phase II (KMG-II): from individual species to whole genera.</title>
        <authorList>
            <person name="Goeker M."/>
        </authorList>
    </citation>
    <scope>NUCLEOTIDE SEQUENCE [LARGE SCALE GENOMIC DNA]</scope>
    <source>
        <strain evidence="10 11">DSM 19034</strain>
    </source>
</reference>
<name>A0A4R6ICN8_9SPHI</name>
<keyword evidence="4 7" id="KW-0812">Transmembrane</keyword>
<comment type="caution">
    <text evidence="10">The sequence shown here is derived from an EMBL/GenBank/DDBJ whole genome shotgun (WGS) entry which is preliminary data.</text>
</comment>
<dbReference type="GO" id="GO:0098797">
    <property type="term" value="C:plasma membrane protein complex"/>
    <property type="evidence" value="ECO:0007669"/>
    <property type="project" value="TreeGrafter"/>
</dbReference>
<feature type="transmembrane region" description="Helical" evidence="7">
    <location>
        <begin position="321"/>
        <end position="345"/>
    </location>
</feature>
<feature type="transmembrane region" description="Helical" evidence="7">
    <location>
        <begin position="376"/>
        <end position="395"/>
    </location>
</feature>
<feature type="transmembrane region" description="Helical" evidence="7">
    <location>
        <begin position="21"/>
        <end position="46"/>
    </location>
</feature>
<feature type="domain" description="MacB-like periplasmic core" evidence="9">
    <location>
        <begin position="25"/>
        <end position="247"/>
    </location>
</feature>
<dbReference type="InterPro" id="IPR025857">
    <property type="entry name" value="MacB_PCD"/>
</dbReference>
<keyword evidence="6 7" id="KW-0472">Membrane</keyword>
<evidence type="ECO:0000256" key="4">
    <source>
        <dbReference type="ARBA" id="ARBA00022692"/>
    </source>
</evidence>
<dbReference type="EMBL" id="SNWM01000005">
    <property type="protein sequence ID" value="TDO20030.1"/>
    <property type="molecule type" value="Genomic_DNA"/>
</dbReference>
<dbReference type="GO" id="GO:0044874">
    <property type="term" value="P:lipoprotein localization to outer membrane"/>
    <property type="evidence" value="ECO:0007669"/>
    <property type="project" value="TreeGrafter"/>
</dbReference>
<comment type="similarity">
    <text evidence="2">Belongs to the ABC-4 integral membrane protein family. LolC/E subfamily.</text>
</comment>
<dbReference type="InterPro" id="IPR003838">
    <property type="entry name" value="ABC3_permease_C"/>
</dbReference>
<feature type="transmembrane region" description="Helical" evidence="7">
    <location>
        <begin position="274"/>
        <end position="300"/>
    </location>
</feature>
<evidence type="ECO:0000256" key="2">
    <source>
        <dbReference type="ARBA" id="ARBA00005236"/>
    </source>
</evidence>
<protein>
    <submittedName>
        <fullName evidence="10">Lipoprotein-releasing system permease protein</fullName>
    </submittedName>
</protein>
<dbReference type="Pfam" id="PF02687">
    <property type="entry name" value="FtsX"/>
    <property type="match status" value="1"/>
</dbReference>
<keyword evidence="11" id="KW-1185">Reference proteome</keyword>
<dbReference type="Proteomes" id="UP000295499">
    <property type="component" value="Unassembled WGS sequence"/>
</dbReference>
<evidence type="ECO:0000256" key="3">
    <source>
        <dbReference type="ARBA" id="ARBA00022475"/>
    </source>
</evidence>
<evidence type="ECO:0000256" key="5">
    <source>
        <dbReference type="ARBA" id="ARBA00022989"/>
    </source>
</evidence>
<evidence type="ECO:0000256" key="1">
    <source>
        <dbReference type="ARBA" id="ARBA00004651"/>
    </source>
</evidence>
<accession>A0A4R6ICN8</accession>
<evidence type="ECO:0000313" key="11">
    <source>
        <dbReference type="Proteomes" id="UP000295499"/>
    </source>
</evidence>
<dbReference type="AlphaFoldDB" id="A0A4R6ICN8"/>
<evidence type="ECO:0000256" key="7">
    <source>
        <dbReference type="SAM" id="Phobius"/>
    </source>
</evidence>
<dbReference type="InterPro" id="IPR051447">
    <property type="entry name" value="Lipoprotein-release_system"/>
</dbReference>
<dbReference type="OrthoDB" id="1522724at2"/>
<evidence type="ECO:0000259" key="8">
    <source>
        <dbReference type="Pfam" id="PF02687"/>
    </source>
</evidence>
<dbReference type="RefSeq" id="WP_133558268.1">
    <property type="nucleotide sequence ID" value="NZ_SNWM01000005.1"/>
</dbReference>
<evidence type="ECO:0000256" key="6">
    <source>
        <dbReference type="ARBA" id="ARBA00023136"/>
    </source>
</evidence>
<proteinExistence type="inferred from homology"/>
<keyword evidence="10" id="KW-0449">Lipoprotein</keyword>
<keyword evidence="5 7" id="KW-1133">Transmembrane helix</keyword>